<name>A0AAW8F6Y0_9ACTN</name>
<dbReference type="AlphaFoldDB" id="A0AAW8F6Y0"/>
<evidence type="ECO:0000313" key="2">
    <source>
        <dbReference type="Proteomes" id="UP001234216"/>
    </source>
</evidence>
<proteinExistence type="predicted"/>
<accession>A0AAW8F6Y0</accession>
<protein>
    <submittedName>
        <fullName evidence="1">Uncharacterized protein</fullName>
    </submittedName>
</protein>
<reference evidence="1" key="1">
    <citation type="submission" date="2023-07" db="EMBL/GenBank/DDBJ databases">
        <title>Comparative genomics of wheat-associated soil bacteria to identify genetic determinants of phenazine resistance.</title>
        <authorList>
            <person name="Mouncey N."/>
        </authorList>
    </citation>
    <scope>NUCLEOTIDE SEQUENCE</scope>
    <source>
        <strain evidence="1">V4I22</strain>
    </source>
</reference>
<evidence type="ECO:0000313" key="1">
    <source>
        <dbReference type="EMBL" id="MDQ0905021.1"/>
    </source>
</evidence>
<gene>
    <name evidence="1" type="ORF">QFZ22_001006</name>
</gene>
<dbReference type="Proteomes" id="UP001234216">
    <property type="component" value="Unassembled WGS sequence"/>
</dbReference>
<dbReference type="EMBL" id="JAUSZV010000005">
    <property type="protein sequence ID" value="MDQ0905021.1"/>
    <property type="molecule type" value="Genomic_DNA"/>
</dbReference>
<comment type="caution">
    <text evidence="1">The sequence shown here is derived from an EMBL/GenBank/DDBJ whole genome shotgun (WGS) entry which is preliminary data.</text>
</comment>
<sequence>MLDGDGSAYGVDGIVLDCPAATIPELVEWTLREAGLGAPKPSRHGKDADPLIVLTTVAAVKLGLPEHLEDRRSLRLPEDQPVIKPVVQAKWQLTQPGFGPWARIYRKAQRRERQCVQLAILPWDALDSREPADVSRVLGAYAQWVITPRGSTAVSRLEQQLEQSSLRERAVTR</sequence>
<organism evidence="1 2">
    <name type="scientific">Streptomyces canus</name>
    <dbReference type="NCBI Taxonomy" id="58343"/>
    <lineage>
        <taxon>Bacteria</taxon>
        <taxon>Bacillati</taxon>
        <taxon>Actinomycetota</taxon>
        <taxon>Actinomycetes</taxon>
        <taxon>Kitasatosporales</taxon>
        <taxon>Streptomycetaceae</taxon>
        <taxon>Streptomyces</taxon>
        <taxon>Streptomyces aurantiacus group</taxon>
    </lineage>
</organism>